<dbReference type="Pfam" id="PF08239">
    <property type="entry name" value="SH3_3"/>
    <property type="match status" value="1"/>
</dbReference>
<evidence type="ECO:0000313" key="3">
    <source>
        <dbReference type="EMBL" id="NOE18605.1"/>
    </source>
</evidence>
<organism evidence="3 4">
    <name type="scientific">Ruegeria atlantica</name>
    <dbReference type="NCBI Taxonomy" id="81569"/>
    <lineage>
        <taxon>Bacteria</taxon>
        <taxon>Pseudomonadati</taxon>
        <taxon>Pseudomonadota</taxon>
        <taxon>Alphaproteobacteria</taxon>
        <taxon>Rhodobacterales</taxon>
        <taxon>Roseobacteraceae</taxon>
        <taxon>Ruegeria</taxon>
    </lineage>
</organism>
<sequence length="191" mass="20032">MSGGPDFEPRGVRTAEPERVAIAPRPSRPAIESAPAETLVARAAVKPPAPVASVTEPVAELDEAETKALLSQVAAGLKANPSLFADENVTLTLASLEQGLASLEQVTTDAELPTVELPAPVEAAKDIREISGTRVNLRDGPGTIYPIIGKARIGQQVEVFGDSGTGWLRLRVLPGQQVGWISASLVRKTTN</sequence>
<accession>A0AA90YVE1</accession>
<name>A0AA90YVE1_9RHOB</name>
<dbReference type="InterPro" id="IPR003646">
    <property type="entry name" value="SH3-like_bac-type"/>
</dbReference>
<protein>
    <submittedName>
        <fullName evidence="3">SH3 domain-containing protein</fullName>
    </submittedName>
</protein>
<dbReference type="EMBL" id="WVRA01000003">
    <property type="protein sequence ID" value="NOE18605.1"/>
    <property type="molecule type" value="Genomic_DNA"/>
</dbReference>
<reference evidence="3" key="1">
    <citation type="submission" date="2019-12" db="EMBL/GenBank/DDBJ databases">
        <title>Ruegeria JWLKs population differentiation of coral mucus and skeleton niches.</title>
        <authorList>
            <person name="Luo D."/>
        </authorList>
    </citation>
    <scope>NUCLEOTIDE SEQUENCE</scope>
    <source>
        <strain evidence="3">HKCCD6181</strain>
    </source>
</reference>
<feature type="compositionally biased region" description="Basic and acidic residues" evidence="1">
    <location>
        <begin position="7"/>
        <end position="19"/>
    </location>
</feature>
<feature type="domain" description="SH3b" evidence="2">
    <location>
        <begin position="125"/>
        <end position="190"/>
    </location>
</feature>
<feature type="region of interest" description="Disordered" evidence="1">
    <location>
        <begin position="1"/>
        <end position="34"/>
    </location>
</feature>
<dbReference type="Gene3D" id="2.30.30.40">
    <property type="entry name" value="SH3 Domains"/>
    <property type="match status" value="1"/>
</dbReference>
<dbReference type="PROSITE" id="PS51781">
    <property type="entry name" value="SH3B"/>
    <property type="match status" value="1"/>
</dbReference>
<gene>
    <name evidence="3" type="ORF">GS634_10805</name>
</gene>
<evidence type="ECO:0000259" key="2">
    <source>
        <dbReference type="PROSITE" id="PS51781"/>
    </source>
</evidence>
<proteinExistence type="predicted"/>
<dbReference type="SMART" id="SM00287">
    <property type="entry name" value="SH3b"/>
    <property type="match status" value="1"/>
</dbReference>
<dbReference type="AlphaFoldDB" id="A0AA90YVE1"/>
<comment type="caution">
    <text evidence="3">The sequence shown here is derived from an EMBL/GenBank/DDBJ whole genome shotgun (WGS) entry which is preliminary data.</text>
</comment>
<dbReference type="Proteomes" id="UP000597886">
    <property type="component" value="Unassembled WGS sequence"/>
</dbReference>
<evidence type="ECO:0000256" key="1">
    <source>
        <dbReference type="SAM" id="MobiDB-lite"/>
    </source>
</evidence>
<evidence type="ECO:0000313" key="4">
    <source>
        <dbReference type="Proteomes" id="UP000597886"/>
    </source>
</evidence>